<accession>Q2RWL0</accession>
<dbReference type="STRING" id="269796.Rru_A0681"/>
<evidence type="ECO:0000256" key="2">
    <source>
        <dbReference type="SAM" id="SignalP"/>
    </source>
</evidence>
<dbReference type="HOGENOM" id="CLU_1282402_0_0_5"/>
<gene>
    <name evidence="3" type="ordered locus">Rru_A0681</name>
</gene>
<keyword evidence="2" id="KW-0732">Signal</keyword>
<keyword evidence="4" id="KW-1185">Reference proteome</keyword>
<feature type="region of interest" description="Disordered" evidence="1">
    <location>
        <begin position="193"/>
        <end position="222"/>
    </location>
</feature>
<name>Q2RWL0_RHORT</name>
<dbReference type="Proteomes" id="UP000001929">
    <property type="component" value="Chromosome"/>
</dbReference>
<evidence type="ECO:0000313" key="3">
    <source>
        <dbReference type="EMBL" id="ABC21485.1"/>
    </source>
</evidence>
<evidence type="ECO:0000313" key="4">
    <source>
        <dbReference type="Proteomes" id="UP000001929"/>
    </source>
</evidence>
<dbReference type="EnsemblBacteria" id="ABC21485">
    <property type="protein sequence ID" value="ABC21485"/>
    <property type="gene ID" value="Rru_A0681"/>
</dbReference>
<evidence type="ECO:0000256" key="1">
    <source>
        <dbReference type="SAM" id="MobiDB-lite"/>
    </source>
</evidence>
<organism evidence="3 4">
    <name type="scientific">Rhodospirillum rubrum (strain ATCC 11170 / ATH 1.1.1 / DSM 467 / LMG 4362 / NCIMB 8255 / S1)</name>
    <dbReference type="NCBI Taxonomy" id="269796"/>
    <lineage>
        <taxon>Bacteria</taxon>
        <taxon>Pseudomonadati</taxon>
        <taxon>Pseudomonadota</taxon>
        <taxon>Alphaproteobacteria</taxon>
        <taxon>Rhodospirillales</taxon>
        <taxon>Rhodospirillaceae</taxon>
        <taxon>Rhodospirillum</taxon>
    </lineage>
</organism>
<feature type="chain" id="PRO_5004214668" evidence="2">
    <location>
        <begin position="40"/>
        <end position="222"/>
    </location>
</feature>
<dbReference type="KEGG" id="rru:Rru_A0681"/>
<dbReference type="eggNOG" id="ENOG5032NMB">
    <property type="taxonomic scope" value="Bacteria"/>
</dbReference>
<sequence length="222" mass="22146">MGSGCRPMSLFSKMRPLSAAPRAWVLAVLVVAAPGLAAAAEGGDAARLDRCKTAHAGCVAACQSLESEDSARAGCSARCAADRGVCEAGKGLDSLAEQSARVKGFLDGLTGKDGTPGPALPPGPSAAECDAGQDLCSASCGATHAGDEAALAGCSSRCMADTAICKAEAGLRAAAPKAKAEVNRWTRFLEGFLDRKGGDNAPLGPAPGEEGDGESSEKPLDI</sequence>
<protein>
    <submittedName>
        <fullName evidence="3">Uncharacterized protein</fullName>
    </submittedName>
</protein>
<reference evidence="3 4" key="1">
    <citation type="journal article" date="2011" name="Stand. Genomic Sci.">
        <title>Complete genome sequence of Rhodospirillum rubrum type strain (S1).</title>
        <authorList>
            <person name="Munk A.C."/>
            <person name="Copeland A."/>
            <person name="Lucas S."/>
            <person name="Lapidus A."/>
            <person name="Del Rio T.G."/>
            <person name="Barry K."/>
            <person name="Detter J.C."/>
            <person name="Hammon N."/>
            <person name="Israni S."/>
            <person name="Pitluck S."/>
            <person name="Brettin T."/>
            <person name="Bruce D."/>
            <person name="Han C."/>
            <person name="Tapia R."/>
            <person name="Gilna P."/>
            <person name="Schmutz J."/>
            <person name="Larimer F."/>
            <person name="Land M."/>
            <person name="Kyrpides N.C."/>
            <person name="Mavromatis K."/>
            <person name="Richardson P."/>
            <person name="Rohde M."/>
            <person name="Goker M."/>
            <person name="Klenk H.P."/>
            <person name="Zhang Y."/>
            <person name="Roberts G.P."/>
            <person name="Reslewic S."/>
            <person name="Schwartz D.C."/>
        </authorList>
    </citation>
    <scope>NUCLEOTIDE SEQUENCE [LARGE SCALE GENOMIC DNA]</scope>
    <source>
        <strain evidence="4">ATCC 11170 / ATH 1.1.1 / DSM 467 / LMG 4362 / NCIMB 8255 / S1</strain>
    </source>
</reference>
<dbReference type="EMBL" id="CP000230">
    <property type="protein sequence ID" value="ABC21485.1"/>
    <property type="molecule type" value="Genomic_DNA"/>
</dbReference>
<dbReference type="AlphaFoldDB" id="Q2RWL0"/>
<feature type="signal peptide" evidence="2">
    <location>
        <begin position="1"/>
        <end position="39"/>
    </location>
</feature>
<dbReference type="PATRIC" id="fig|269796.9.peg.734"/>
<proteinExistence type="predicted"/>